<keyword evidence="3" id="KW-1133">Transmembrane helix</keyword>
<evidence type="ECO:0000259" key="4">
    <source>
        <dbReference type="Pfam" id="PF25591"/>
    </source>
</evidence>
<evidence type="ECO:0000256" key="2">
    <source>
        <dbReference type="SAM" id="MobiDB-lite"/>
    </source>
</evidence>
<evidence type="ECO:0000313" key="5">
    <source>
        <dbReference type="EMBL" id="SEC44532.1"/>
    </source>
</evidence>
<dbReference type="Pfam" id="PF25591">
    <property type="entry name" value="LRV_2"/>
    <property type="match status" value="1"/>
</dbReference>
<evidence type="ECO:0000256" key="3">
    <source>
        <dbReference type="SAM" id="Phobius"/>
    </source>
</evidence>
<sequence length="424" mass="45104">MTGTYQDGDWIAAQDPGAPPGLLSEIAFRRWDLHPVLEANPALRPELRQWIAQVNPPHLRRYPAAGAQPVGYVGYGGQQPGSPQPGFPQLAVPQQAPGYGQSGPAGAYPQAGYASGGYGPGMAGPGVPRKSGPGRWIAGCGCLALVFVLVLVGFGLGGLNAIFSAGDRQGRPGAAQKPLINGPSASPGAQEQLRAFDAEMAKFDQLAATLKNNPVAPIVADARSLRSLETRAKTPGLSARSATNLTAEARQMRQKLEQRIAAAKVRRANASGSVSEGLVDSAGNGFIDIRWDAATACGKAKSKTGQTVGCVKGSDPLTVHLLPESEFSEDWDLRMTVIHELAHAYQRADEWSSAGSESRADRLVARGLFQKSDEKMADCYSLTYYNEWSLERNGYRVGYGYVCNASERQAIRSWAAAIKAPMPK</sequence>
<keyword evidence="1" id="KW-0175">Coiled coil</keyword>
<evidence type="ECO:0000256" key="1">
    <source>
        <dbReference type="SAM" id="Coils"/>
    </source>
</evidence>
<dbReference type="InterPro" id="IPR057893">
    <property type="entry name" value="LRV_2"/>
</dbReference>
<dbReference type="STRING" id="156980.SAMN04489745_2888"/>
<name>A0A1H4SK12_9MICC</name>
<dbReference type="EMBL" id="FNSN01000003">
    <property type="protein sequence ID" value="SEC44532.1"/>
    <property type="molecule type" value="Genomic_DNA"/>
</dbReference>
<gene>
    <name evidence="5" type="ORF">SAMN04489745_2888</name>
</gene>
<feature type="region of interest" description="Disordered" evidence="2">
    <location>
        <begin position="78"/>
        <end position="104"/>
    </location>
</feature>
<keyword evidence="6" id="KW-1185">Reference proteome</keyword>
<protein>
    <recommendedName>
        <fullName evidence="4">Leucine rich repeat variant domain-containing protein</fullName>
    </recommendedName>
</protein>
<dbReference type="AlphaFoldDB" id="A0A1H4SK12"/>
<organism evidence="5 6">
    <name type="scientific">Arthrobacter woluwensis</name>
    <dbReference type="NCBI Taxonomy" id="156980"/>
    <lineage>
        <taxon>Bacteria</taxon>
        <taxon>Bacillati</taxon>
        <taxon>Actinomycetota</taxon>
        <taxon>Actinomycetes</taxon>
        <taxon>Micrococcales</taxon>
        <taxon>Micrococcaceae</taxon>
        <taxon>Arthrobacter</taxon>
    </lineage>
</organism>
<dbReference type="Proteomes" id="UP000182652">
    <property type="component" value="Unassembled WGS sequence"/>
</dbReference>
<feature type="coiled-coil region" evidence="1">
    <location>
        <begin position="239"/>
        <end position="273"/>
    </location>
</feature>
<feature type="domain" description="Leucine rich repeat variant" evidence="4">
    <location>
        <begin position="9"/>
        <end position="61"/>
    </location>
</feature>
<feature type="transmembrane region" description="Helical" evidence="3">
    <location>
        <begin position="136"/>
        <end position="159"/>
    </location>
</feature>
<keyword evidence="3" id="KW-0472">Membrane</keyword>
<dbReference type="RefSeq" id="WP_066214575.1">
    <property type="nucleotide sequence ID" value="NZ_FNSN01000003.1"/>
</dbReference>
<keyword evidence="3" id="KW-0812">Transmembrane</keyword>
<reference evidence="5 6" key="1">
    <citation type="submission" date="2016-10" db="EMBL/GenBank/DDBJ databases">
        <authorList>
            <person name="de Groot N.N."/>
        </authorList>
    </citation>
    <scope>NUCLEOTIDE SEQUENCE [LARGE SCALE GENOMIC DNA]</scope>
    <source>
        <strain evidence="5 6">DSM 10495</strain>
    </source>
</reference>
<accession>A0A1H4SK12</accession>
<evidence type="ECO:0000313" key="6">
    <source>
        <dbReference type="Proteomes" id="UP000182652"/>
    </source>
</evidence>
<proteinExistence type="predicted"/>
<feature type="region of interest" description="Disordered" evidence="2">
    <location>
        <begin position="168"/>
        <end position="188"/>
    </location>
</feature>